<evidence type="ECO:0000313" key="4">
    <source>
        <dbReference type="Proteomes" id="UP001595616"/>
    </source>
</evidence>
<name>A0ABV7YUQ4_9BACT</name>
<keyword evidence="4" id="KW-1185">Reference proteome</keyword>
<feature type="domain" description="ASPIC/UnbV" evidence="2">
    <location>
        <begin position="525"/>
        <end position="591"/>
    </location>
</feature>
<keyword evidence="1" id="KW-0732">Signal</keyword>
<reference evidence="4" key="1">
    <citation type="journal article" date="2019" name="Int. J. Syst. Evol. Microbiol.">
        <title>The Global Catalogue of Microorganisms (GCM) 10K type strain sequencing project: providing services to taxonomists for standard genome sequencing and annotation.</title>
        <authorList>
            <consortium name="The Broad Institute Genomics Platform"/>
            <consortium name="The Broad Institute Genome Sequencing Center for Infectious Disease"/>
            <person name="Wu L."/>
            <person name="Ma J."/>
        </authorList>
    </citation>
    <scope>NUCLEOTIDE SEQUENCE [LARGE SCALE GENOMIC DNA]</scope>
    <source>
        <strain evidence="4">CECT 7956</strain>
    </source>
</reference>
<sequence>MKLKGYLLLIIGTVFYSCKEKTLFEQIQSEDSGIKFSNRIVEKDSINILDFEYVYNGAGVGIGDFNNDGLQDVFFTGNQVSNKLYLNKGEFKFEDVSEQAGIGGNGKWCAGVVVVDINNDGWQDVYIAATVNSNPKERENLLYVNQGLKDGKLTFKEMAAEYGVNDSAHSENAAFFDYDNDGDLDLYVLNNITSQYPNQYRPKIKDGSNPNTDTFYRCEWDADKNHPVYVNASKEAGITIEGYGLGVNICDINNDGWKDIFVTNDFLADDLLYINQKNGTFKDMAAEYFKHTGSSAMGNDVVDINNDGLLDIFAVDMLAKTNLRKKVLTNPNNYQMYNFNKEFGYTFQYMRNTLQLNNGIDGSTSQPMFSEVSLLAGLSETDWSWTPSLADFDNDGNRDIIITNGFPKDVTDRDFVSFRNNNERLALRSDILKEIPEVKISNYAFKNNGNLGFENVTEKWGMNIPSYSNGAVYADLDNDGDLDYVVNNINDSAFVFKNNQVQFDTDKQSHFLRLKFEGDAKNRNGIGTVAILTFENGEKIIHENNPYRGYLSSVEPFVHFGVGQKKIKSLEIQWYNGKSEILTNLKLDQVLKVNIKNAKQETIHTILKSKGIFQDVTDSLKLNYVHQETDFIDYNIQNLLPFKLSELGPGMAVGDINGDGLEDIFVGGSKGFSGMFLIRNVSGGFSQRPIENTGLDKKGEDLGPLFFDADKDGDLDLYICRGGNEATKGDAQFKDAFYTNDGKGNFTLSSSAIPDFAVSTSCVRAADFDHDGDLDLFVSGRNVPGEYPKFVDSYLYRNDSQTGKPKFTAINEPLFKDLGLVCDVIWTDHDNDGWIDIMVASEWAAPRFFKNKKGKFEEVLQTGLENLNGLWTSVNAADFDGDGDMDYVLGNVGLNNLYKASKTEPVRIVAKDFDGNGNYDAIPFVYFEGPNKKRELVPFNGKDDVNKQLNSTRGKFTTYKDFANATYDNLLTADERKDAQDLSLTTTASVVLKNNSGGKFEVIVLPIEAQFSQTNGIIVEDFDKDGSPDILISGNNYGTEISTGRYDASNGVFLKGNGDCTFKTVKNSGFYVPFDAKAMVSTFNSKGQIEILVAQNRGSLKIFNTNLFMEKQKVAPNAQSYSYQYNNKTFKKELYYGSSYFGQSSRYVVIPAGAKSLKIQ</sequence>
<dbReference type="InterPro" id="IPR028994">
    <property type="entry name" value="Integrin_alpha_N"/>
</dbReference>
<dbReference type="Proteomes" id="UP001595616">
    <property type="component" value="Unassembled WGS sequence"/>
</dbReference>
<dbReference type="PROSITE" id="PS51257">
    <property type="entry name" value="PROKAR_LIPOPROTEIN"/>
    <property type="match status" value="1"/>
</dbReference>
<dbReference type="Pfam" id="PF13517">
    <property type="entry name" value="FG-GAP_3"/>
    <property type="match status" value="5"/>
</dbReference>
<dbReference type="Pfam" id="PF07593">
    <property type="entry name" value="UnbV_ASPIC"/>
    <property type="match status" value="1"/>
</dbReference>
<dbReference type="InterPro" id="IPR027039">
    <property type="entry name" value="Crtac1"/>
</dbReference>
<dbReference type="Gene3D" id="2.130.10.130">
    <property type="entry name" value="Integrin alpha, N-terminal"/>
    <property type="match status" value="3"/>
</dbReference>
<dbReference type="PANTHER" id="PTHR16026:SF0">
    <property type="entry name" value="CARTILAGE ACIDIC PROTEIN 1"/>
    <property type="match status" value="1"/>
</dbReference>
<accession>A0ABV7YUQ4</accession>
<dbReference type="EMBL" id="JBHRYQ010000001">
    <property type="protein sequence ID" value="MFC3810695.1"/>
    <property type="molecule type" value="Genomic_DNA"/>
</dbReference>
<dbReference type="RefSeq" id="WP_379837031.1">
    <property type="nucleotide sequence ID" value="NZ_JBHRYQ010000001.1"/>
</dbReference>
<protein>
    <submittedName>
        <fullName evidence="3">VCBS repeat-containing protein</fullName>
    </submittedName>
</protein>
<dbReference type="SUPFAM" id="SSF69318">
    <property type="entry name" value="Integrin alpha N-terminal domain"/>
    <property type="match status" value="3"/>
</dbReference>
<dbReference type="PANTHER" id="PTHR16026">
    <property type="entry name" value="CARTILAGE ACIDIC PROTEIN 1"/>
    <property type="match status" value="1"/>
</dbReference>
<evidence type="ECO:0000313" key="3">
    <source>
        <dbReference type="EMBL" id="MFC3810695.1"/>
    </source>
</evidence>
<proteinExistence type="predicted"/>
<gene>
    <name evidence="3" type="ORF">ACFOOI_08520</name>
</gene>
<dbReference type="InterPro" id="IPR011519">
    <property type="entry name" value="UnbV_ASPIC"/>
</dbReference>
<dbReference type="InterPro" id="IPR013517">
    <property type="entry name" value="FG-GAP"/>
</dbReference>
<organism evidence="3 4">
    <name type="scientific">Lacihabitans lacunae</name>
    <dbReference type="NCBI Taxonomy" id="1028214"/>
    <lineage>
        <taxon>Bacteria</taxon>
        <taxon>Pseudomonadati</taxon>
        <taxon>Bacteroidota</taxon>
        <taxon>Cytophagia</taxon>
        <taxon>Cytophagales</taxon>
        <taxon>Leadbetterellaceae</taxon>
        <taxon>Lacihabitans</taxon>
    </lineage>
</organism>
<evidence type="ECO:0000256" key="1">
    <source>
        <dbReference type="ARBA" id="ARBA00022729"/>
    </source>
</evidence>
<comment type="caution">
    <text evidence="3">The sequence shown here is derived from an EMBL/GenBank/DDBJ whole genome shotgun (WGS) entry which is preliminary data.</text>
</comment>
<evidence type="ECO:0000259" key="2">
    <source>
        <dbReference type="Pfam" id="PF07593"/>
    </source>
</evidence>